<evidence type="ECO:0000256" key="6">
    <source>
        <dbReference type="SAM" id="MobiDB-lite"/>
    </source>
</evidence>
<dbReference type="Gene3D" id="3.40.1190.20">
    <property type="match status" value="1"/>
</dbReference>
<dbReference type="Proteomes" id="UP001058860">
    <property type="component" value="Chromosome"/>
</dbReference>
<accession>A0ABY5PES5</accession>
<reference evidence="9" key="1">
    <citation type="submission" date="2021-11" db="EMBL/GenBank/DDBJ databases">
        <title>Cultivation dependent microbiological survey of springs from the worlds oldest radium mine currently devoted to the extraction of radon-saturated water.</title>
        <authorList>
            <person name="Kapinusova G."/>
            <person name="Smrhova T."/>
            <person name="Strejcek M."/>
            <person name="Suman J."/>
            <person name="Jani K."/>
            <person name="Pajer P."/>
            <person name="Uhlik O."/>
        </authorList>
    </citation>
    <scope>NUCLEOTIDE SEQUENCE [LARGE SCALE GENOMIC DNA]</scope>
    <source>
        <strain evidence="9">J379</strain>
    </source>
</reference>
<dbReference type="RefSeq" id="WP_353863686.1">
    <property type="nucleotide sequence ID" value="NZ_CP088295.1"/>
</dbReference>
<sequence>MIITVTLNAAIDKSLSVPNFRLGRRHRTVEQTTLAGGKGVNVARTLKTLGQPVIATGFAGGATGTRIVEQLTSESILNDFVRIREESRTNTAVHDPTNGQQTEINERGPRVTASEVDLFRDKLLYLARGAAMVVFAGSLPPGVDPDLYAELIRELRRLDVVTIVDTDGEPLRHAVRAEPTVVSPNVLEAEELVGHEFNDDEDRTIAVREMRQLGAREAIMTVADGCFAYVEEAGEPALMRVRIEPREPVAAVGAGDAFLAGLRGGAVRRPVGLRLPRLRCRVRRGVHPASRCGTHRPAQGRAARPRGRRRPSRARGRGLVARQGDEAATGCPSGRRPVCLCPPGVPVSPCWPRGSR</sequence>
<dbReference type="PANTHER" id="PTHR46566:SF2">
    <property type="entry name" value="ATP-DEPENDENT 6-PHOSPHOFRUCTOKINASE ISOZYME 2"/>
    <property type="match status" value="1"/>
</dbReference>
<evidence type="ECO:0000256" key="2">
    <source>
        <dbReference type="ARBA" id="ARBA00022679"/>
    </source>
</evidence>
<dbReference type="InterPro" id="IPR029056">
    <property type="entry name" value="Ribokinase-like"/>
</dbReference>
<gene>
    <name evidence="8" type="ORF">LRS13_21265</name>
</gene>
<feature type="domain" description="Carbohydrate kinase PfkB" evidence="7">
    <location>
        <begin position="18"/>
        <end position="263"/>
    </location>
</feature>
<evidence type="ECO:0000313" key="8">
    <source>
        <dbReference type="EMBL" id="UUY03174.1"/>
    </source>
</evidence>
<dbReference type="PROSITE" id="PS00583">
    <property type="entry name" value="PFKB_KINASES_1"/>
    <property type="match status" value="1"/>
</dbReference>
<comment type="similarity">
    <text evidence="1">Belongs to the carbohydrate kinase PfkB family.</text>
</comment>
<proteinExistence type="inferred from homology"/>
<dbReference type="InterPro" id="IPR017583">
    <property type="entry name" value="Tagatose/fructose_Pkinase"/>
</dbReference>
<dbReference type="PANTHER" id="PTHR46566">
    <property type="entry name" value="1-PHOSPHOFRUCTOKINASE-RELATED"/>
    <property type="match status" value="1"/>
</dbReference>
<keyword evidence="9" id="KW-1185">Reference proteome</keyword>
<evidence type="ECO:0000313" key="9">
    <source>
        <dbReference type="Proteomes" id="UP001058860"/>
    </source>
</evidence>
<evidence type="ECO:0000259" key="7">
    <source>
        <dbReference type="Pfam" id="PF00294"/>
    </source>
</evidence>
<dbReference type="SUPFAM" id="SSF53613">
    <property type="entry name" value="Ribokinase-like"/>
    <property type="match status" value="1"/>
</dbReference>
<dbReference type="InterPro" id="IPR002173">
    <property type="entry name" value="Carboh/pur_kinase_PfkB_CS"/>
</dbReference>
<dbReference type="Pfam" id="PF00294">
    <property type="entry name" value="PfkB"/>
    <property type="match status" value="1"/>
</dbReference>
<keyword evidence="4" id="KW-0418">Kinase</keyword>
<keyword evidence="5" id="KW-0067">ATP-binding</keyword>
<evidence type="ECO:0000256" key="3">
    <source>
        <dbReference type="ARBA" id="ARBA00022741"/>
    </source>
</evidence>
<dbReference type="EMBL" id="CP088295">
    <property type="protein sequence ID" value="UUY03174.1"/>
    <property type="molecule type" value="Genomic_DNA"/>
</dbReference>
<feature type="compositionally biased region" description="Basic residues" evidence="6">
    <location>
        <begin position="303"/>
        <end position="316"/>
    </location>
</feature>
<feature type="region of interest" description="Disordered" evidence="6">
    <location>
        <begin position="288"/>
        <end position="328"/>
    </location>
</feature>
<keyword evidence="3" id="KW-0547">Nucleotide-binding</keyword>
<evidence type="ECO:0000256" key="5">
    <source>
        <dbReference type="ARBA" id="ARBA00022840"/>
    </source>
</evidence>
<evidence type="ECO:0000256" key="4">
    <source>
        <dbReference type="ARBA" id="ARBA00022777"/>
    </source>
</evidence>
<dbReference type="CDD" id="cd01164">
    <property type="entry name" value="FruK_PfkB_like"/>
    <property type="match status" value="1"/>
</dbReference>
<protein>
    <submittedName>
        <fullName evidence="8">1-phosphofructokinase family hexose kinase</fullName>
    </submittedName>
</protein>
<keyword evidence="2" id="KW-0808">Transferase</keyword>
<dbReference type="NCBIfam" id="TIGR03168">
    <property type="entry name" value="1-PFK"/>
    <property type="match status" value="1"/>
</dbReference>
<evidence type="ECO:0000256" key="1">
    <source>
        <dbReference type="ARBA" id="ARBA00010688"/>
    </source>
</evidence>
<name>A0ABY5PES5_9ACTN</name>
<organism evidence="8 9">
    <name type="scientific">Svornostia abyssi</name>
    <dbReference type="NCBI Taxonomy" id="2898438"/>
    <lineage>
        <taxon>Bacteria</taxon>
        <taxon>Bacillati</taxon>
        <taxon>Actinomycetota</taxon>
        <taxon>Thermoleophilia</taxon>
        <taxon>Solirubrobacterales</taxon>
        <taxon>Baekduiaceae</taxon>
        <taxon>Svornostia</taxon>
    </lineage>
</organism>
<dbReference type="InterPro" id="IPR011611">
    <property type="entry name" value="PfkB_dom"/>
</dbReference>